<evidence type="ECO:0000256" key="2">
    <source>
        <dbReference type="SAM" id="Phobius"/>
    </source>
</evidence>
<keyword evidence="2" id="KW-1133">Transmembrane helix</keyword>
<dbReference type="KEGG" id="asau:88175701"/>
<proteinExistence type="predicted"/>
<dbReference type="RefSeq" id="XP_062879641.1">
    <property type="nucleotide sequence ID" value="XM_063023571.1"/>
</dbReference>
<keyword evidence="2" id="KW-0812">Transmembrane</keyword>
<dbReference type="Proteomes" id="UP001338582">
    <property type="component" value="Chromosome 6"/>
</dbReference>
<keyword evidence="2" id="KW-0472">Membrane</keyword>
<feature type="transmembrane region" description="Helical" evidence="2">
    <location>
        <begin position="102"/>
        <end position="121"/>
    </location>
</feature>
<dbReference type="GeneID" id="88175701"/>
<sequence>MSDDLQRRPNPSGWTPPKAPYNPYDPADARPPEGYPSEFKVPGAAPLGISSIPRDPTQYKKVNETMKRLNYTPRPKLAKYPGQYMVLRKVDTNQRLNTGTRMFGALISVSIIGYFTFFYRWQDGSETVMSEFYRQRLQWQERFFGLTDQEYQDLYHPKGAQTTLKSVRDVDFVHQDATKENQFVLARPSERHVLEAQRLQQEEEERTLRALDEHREFAKQFMEPEQKKKRFWFF</sequence>
<dbReference type="AlphaFoldDB" id="A0AAX4HF67"/>
<dbReference type="EMBL" id="CP138899">
    <property type="protein sequence ID" value="WPK27263.1"/>
    <property type="molecule type" value="Genomic_DNA"/>
</dbReference>
<feature type="region of interest" description="Disordered" evidence="1">
    <location>
        <begin position="1"/>
        <end position="40"/>
    </location>
</feature>
<evidence type="ECO:0000313" key="4">
    <source>
        <dbReference type="Proteomes" id="UP001338582"/>
    </source>
</evidence>
<evidence type="ECO:0000313" key="3">
    <source>
        <dbReference type="EMBL" id="WPK27263.1"/>
    </source>
</evidence>
<gene>
    <name evidence="3" type="ORF">PUMCH_004641</name>
</gene>
<accession>A0AAX4HF67</accession>
<name>A0AAX4HF67_9ASCO</name>
<keyword evidence="4" id="KW-1185">Reference proteome</keyword>
<evidence type="ECO:0000256" key="1">
    <source>
        <dbReference type="SAM" id="MobiDB-lite"/>
    </source>
</evidence>
<reference evidence="3 4" key="1">
    <citation type="submission" date="2023-10" db="EMBL/GenBank/DDBJ databases">
        <title>Draft Genome Sequence of Candida saopaulonensis from a very Premature Infant with Sepsis.</title>
        <authorList>
            <person name="Ning Y."/>
            <person name="Dai R."/>
            <person name="Xiao M."/>
            <person name="Xu Y."/>
            <person name="Yan Q."/>
            <person name="Zhang L."/>
        </authorList>
    </citation>
    <scope>NUCLEOTIDE SEQUENCE [LARGE SCALE GENOMIC DNA]</scope>
    <source>
        <strain evidence="3 4">19XY460</strain>
    </source>
</reference>
<organism evidence="3 4">
    <name type="scientific">Australozyma saopauloensis</name>
    <dbReference type="NCBI Taxonomy" id="291208"/>
    <lineage>
        <taxon>Eukaryota</taxon>
        <taxon>Fungi</taxon>
        <taxon>Dikarya</taxon>
        <taxon>Ascomycota</taxon>
        <taxon>Saccharomycotina</taxon>
        <taxon>Pichiomycetes</taxon>
        <taxon>Metschnikowiaceae</taxon>
        <taxon>Australozyma</taxon>
    </lineage>
</organism>
<protein>
    <submittedName>
        <fullName evidence="3">Uncharacterized protein</fullName>
    </submittedName>
</protein>